<evidence type="ECO:0000313" key="1">
    <source>
        <dbReference type="EMBL" id="CAH2102864.1"/>
    </source>
</evidence>
<evidence type="ECO:0000313" key="2">
    <source>
        <dbReference type="Proteomes" id="UP001153954"/>
    </source>
</evidence>
<evidence type="ECO:0008006" key="3">
    <source>
        <dbReference type="Google" id="ProtNLM"/>
    </source>
</evidence>
<gene>
    <name evidence="1" type="ORF">EEDITHA_LOCUS17435</name>
</gene>
<reference evidence="1" key="1">
    <citation type="submission" date="2022-03" db="EMBL/GenBank/DDBJ databases">
        <authorList>
            <person name="Tunstrom K."/>
        </authorList>
    </citation>
    <scope>NUCLEOTIDE SEQUENCE</scope>
</reference>
<dbReference type="EMBL" id="CAKOGL010000025">
    <property type="protein sequence ID" value="CAH2102864.1"/>
    <property type="molecule type" value="Genomic_DNA"/>
</dbReference>
<dbReference type="AlphaFoldDB" id="A0AAU9UZ81"/>
<sequence length="125" mass="14195">MWYFLHTRGAQSSFSKGHSTETTLLHVTDDLIETSDKGLSSTIVLLDYSREFDCMHQDASAQELLLSKLELYGFSKNTCQWFRSFLQNVQKMGVSDNKDGTKRFSSIRSSIGLALEVVARTQDNF</sequence>
<protein>
    <recommendedName>
        <fullName evidence="3">Reverse transcriptase domain-containing protein</fullName>
    </recommendedName>
</protein>
<comment type="caution">
    <text evidence="1">The sequence shown here is derived from an EMBL/GenBank/DDBJ whole genome shotgun (WGS) entry which is preliminary data.</text>
</comment>
<accession>A0AAU9UZ81</accession>
<keyword evidence="2" id="KW-1185">Reference proteome</keyword>
<organism evidence="1 2">
    <name type="scientific">Euphydryas editha</name>
    <name type="common">Edith's checkerspot</name>
    <dbReference type="NCBI Taxonomy" id="104508"/>
    <lineage>
        <taxon>Eukaryota</taxon>
        <taxon>Metazoa</taxon>
        <taxon>Ecdysozoa</taxon>
        <taxon>Arthropoda</taxon>
        <taxon>Hexapoda</taxon>
        <taxon>Insecta</taxon>
        <taxon>Pterygota</taxon>
        <taxon>Neoptera</taxon>
        <taxon>Endopterygota</taxon>
        <taxon>Lepidoptera</taxon>
        <taxon>Glossata</taxon>
        <taxon>Ditrysia</taxon>
        <taxon>Papilionoidea</taxon>
        <taxon>Nymphalidae</taxon>
        <taxon>Nymphalinae</taxon>
        <taxon>Euphydryas</taxon>
    </lineage>
</organism>
<name>A0AAU9UZ81_EUPED</name>
<dbReference type="Proteomes" id="UP001153954">
    <property type="component" value="Unassembled WGS sequence"/>
</dbReference>
<proteinExistence type="predicted"/>